<evidence type="ECO:0000313" key="2">
    <source>
        <dbReference type="EMBL" id="MDQ0316871.1"/>
    </source>
</evidence>
<reference evidence="2" key="1">
    <citation type="submission" date="2023-07" db="EMBL/GenBank/DDBJ databases">
        <title>Genomic Encyclopedia of Type Strains, Phase IV (KMG-IV): sequencing the most valuable type-strain genomes for metagenomic binning, comparative biology and taxonomic classification.</title>
        <authorList>
            <person name="Goeker M."/>
        </authorList>
    </citation>
    <scope>NUCLEOTIDE SEQUENCE</scope>
    <source>
        <strain evidence="2">DSM 21202</strain>
    </source>
</reference>
<evidence type="ECO:0000313" key="3">
    <source>
        <dbReference type="Proteomes" id="UP001229244"/>
    </source>
</evidence>
<feature type="signal peptide" evidence="1">
    <location>
        <begin position="1"/>
        <end position="21"/>
    </location>
</feature>
<keyword evidence="1" id="KW-0732">Signal</keyword>
<dbReference type="Gene3D" id="3.40.190.10">
    <property type="entry name" value="Periplasmic binding protein-like II"/>
    <property type="match status" value="2"/>
</dbReference>
<proteinExistence type="predicted"/>
<keyword evidence="3" id="KW-1185">Reference proteome</keyword>
<dbReference type="NCBIfam" id="TIGR02122">
    <property type="entry name" value="TRAP_TAXI"/>
    <property type="match status" value="1"/>
</dbReference>
<keyword evidence="2" id="KW-0675">Receptor</keyword>
<organism evidence="2 3">
    <name type="scientific">Amorphus orientalis</name>
    <dbReference type="NCBI Taxonomy" id="649198"/>
    <lineage>
        <taxon>Bacteria</taxon>
        <taxon>Pseudomonadati</taxon>
        <taxon>Pseudomonadota</taxon>
        <taxon>Alphaproteobacteria</taxon>
        <taxon>Hyphomicrobiales</taxon>
        <taxon>Amorphaceae</taxon>
        <taxon>Amorphus</taxon>
    </lineage>
</organism>
<dbReference type="PANTHER" id="PTHR42941:SF1">
    <property type="entry name" value="SLL1037 PROTEIN"/>
    <property type="match status" value="1"/>
</dbReference>
<protein>
    <submittedName>
        <fullName evidence="2">TRAP transporter TAXI family solute receptor</fullName>
    </submittedName>
</protein>
<dbReference type="EMBL" id="JAUSUL010000003">
    <property type="protein sequence ID" value="MDQ0316871.1"/>
    <property type="molecule type" value="Genomic_DNA"/>
</dbReference>
<gene>
    <name evidence="2" type="ORF">J2S73_003347</name>
</gene>
<dbReference type="InterPro" id="IPR011852">
    <property type="entry name" value="TRAP_TAXI"/>
</dbReference>
<accession>A0AAE4AT39</accession>
<dbReference type="AlphaFoldDB" id="A0AAE4AT39"/>
<dbReference type="SUPFAM" id="SSF53850">
    <property type="entry name" value="Periplasmic binding protein-like II"/>
    <property type="match status" value="1"/>
</dbReference>
<dbReference type="Proteomes" id="UP001229244">
    <property type="component" value="Unassembled WGS sequence"/>
</dbReference>
<dbReference type="PANTHER" id="PTHR42941">
    <property type="entry name" value="SLL1037 PROTEIN"/>
    <property type="match status" value="1"/>
</dbReference>
<comment type="caution">
    <text evidence="2">The sequence shown here is derived from an EMBL/GenBank/DDBJ whole genome shotgun (WGS) entry which is preliminary data.</text>
</comment>
<dbReference type="RefSeq" id="WP_306886744.1">
    <property type="nucleotide sequence ID" value="NZ_JAUSUL010000003.1"/>
</dbReference>
<name>A0AAE4AT39_9HYPH</name>
<sequence>MFKSILISSALVLTSIAAASAQTVGIGTTQGGATNQLATAIANEVSADGEIQMRPQIVANTSQYIPLVNAGQLEFGVANFPQTWYAVKGEGMSSEPNPNLRMVATLFPFVAGLVVTEESGIDSFADLKGKGVPRFPDDSLGEFVIRMGLQAGGLTYDDVTEVPVANFPRMYEALKQGQTAISISALGARPTYDLEASLGDIKFLSFTEENLPGMEQLMPGIFLYEVEASDDLPGIDEGATIFAYDYMLWANKDVDDAVVSSVFKSIYDNSDALIASSPIWSDFKRDEMCKNSDLEYHPGALAACKDLGLN</sequence>
<dbReference type="Pfam" id="PF16868">
    <property type="entry name" value="NMT1_3"/>
    <property type="match status" value="1"/>
</dbReference>
<evidence type="ECO:0000256" key="1">
    <source>
        <dbReference type="SAM" id="SignalP"/>
    </source>
</evidence>
<feature type="chain" id="PRO_5042161198" evidence="1">
    <location>
        <begin position="22"/>
        <end position="310"/>
    </location>
</feature>